<dbReference type="GO" id="GO:0007635">
    <property type="term" value="P:chemosensory behavior"/>
    <property type="evidence" value="ECO:0007669"/>
    <property type="project" value="TreeGrafter"/>
</dbReference>
<evidence type="ECO:0000256" key="1">
    <source>
        <dbReference type="ARBA" id="ARBA00004651"/>
    </source>
</evidence>
<accession>A0A195CUD2</accession>
<organism evidence="9 10">
    <name type="scientific">Cyphomyrmex costatus</name>
    <dbReference type="NCBI Taxonomy" id="456900"/>
    <lineage>
        <taxon>Eukaryota</taxon>
        <taxon>Metazoa</taxon>
        <taxon>Ecdysozoa</taxon>
        <taxon>Arthropoda</taxon>
        <taxon>Hexapoda</taxon>
        <taxon>Insecta</taxon>
        <taxon>Pterygota</taxon>
        <taxon>Neoptera</taxon>
        <taxon>Endopterygota</taxon>
        <taxon>Hymenoptera</taxon>
        <taxon>Apocrita</taxon>
        <taxon>Aculeata</taxon>
        <taxon>Formicoidea</taxon>
        <taxon>Formicidae</taxon>
        <taxon>Myrmicinae</taxon>
        <taxon>Cyphomyrmex</taxon>
    </lineage>
</organism>
<dbReference type="GO" id="GO:0005886">
    <property type="term" value="C:plasma membrane"/>
    <property type="evidence" value="ECO:0007669"/>
    <property type="project" value="UniProtKB-SubCell"/>
</dbReference>
<feature type="transmembrane region" description="Helical" evidence="8">
    <location>
        <begin position="245"/>
        <end position="268"/>
    </location>
</feature>
<evidence type="ECO:0000256" key="4">
    <source>
        <dbReference type="ARBA" id="ARBA00022989"/>
    </source>
</evidence>
<gene>
    <name evidence="9" type="ORF">ALC62_05445</name>
</gene>
<dbReference type="GO" id="GO:0050909">
    <property type="term" value="P:sensory perception of taste"/>
    <property type="evidence" value="ECO:0007669"/>
    <property type="project" value="InterPro"/>
</dbReference>
<sequence length="410" mass="47873">MWKRYWLFRATDFQSLMYPCFTFCRILGIFPYKINASTFEISKRYLILFTMVICACGIFDVLIIYESISEFNLLGITKTLEIVSYYACNGFVMIITHILSGPRMRLLQTILKISSKLPPESYQKLSILIHVKDIFGTIFLAVQMNIYYLRNDFFELNYKAILVVIFTTYLTLLEFEINMLYINCVCVLKACFKRLNENVAYLQRLVIKPCVICHVQRNQFLLLTQLNILQKQHLMISNAVQMLNLIFSLQLHATIVMTFFDIIFEIYYYVVRWQNGLYFTFDMHFLDVFLISITFYILKVTLITWACETGKNQAQKIGTTIHDVLNSTNNELIKNKLQQFSLQILHCKNIFLTKGLTINATLLTAMVGGIMTYMLILIQFLIASHSCDGTSITNNSSVLILFRYRNLTQF</sequence>
<comment type="function">
    <text evidence="8">Gustatory receptor which mediates acceptance or avoidance behavior, depending on its substrates.</text>
</comment>
<feature type="transmembrane region" description="Helical" evidence="8">
    <location>
        <begin position="160"/>
        <end position="188"/>
    </location>
</feature>
<dbReference type="GO" id="GO:0007165">
    <property type="term" value="P:signal transduction"/>
    <property type="evidence" value="ECO:0007669"/>
    <property type="project" value="UniProtKB-KW"/>
</dbReference>
<keyword evidence="4 8" id="KW-1133">Transmembrane helix</keyword>
<evidence type="ECO:0000313" key="10">
    <source>
        <dbReference type="Proteomes" id="UP000078542"/>
    </source>
</evidence>
<comment type="subcellular location">
    <subcellularLocation>
        <location evidence="1 8">Cell membrane</location>
        <topology evidence="1 8">Multi-pass membrane protein</topology>
    </subcellularLocation>
</comment>
<evidence type="ECO:0000256" key="8">
    <source>
        <dbReference type="RuleBase" id="RU363108"/>
    </source>
</evidence>
<keyword evidence="6 8" id="KW-0675">Receptor</keyword>
<protein>
    <recommendedName>
        <fullName evidence="8">Gustatory receptor</fullName>
    </recommendedName>
</protein>
<dbReference type="PANTHER" id="PTHR21143">
    <property type="entry name" value="INVERTEBRATE GUSTATORY RECEPTOR"/>
    <property type="match status" value="1"/>
</dbReference>
<dbReference type="InterPro" id="IPR013604">
    <property type="entry name" value="7TM_chemorcpt"/>
</dbReference>
<keyword evidence="10" id="KW-1185">Reference proteome</keyword>
<evidence type="ECO:0000256" key="2">
    <source>
        <dbReference type="ARBA" id="ARBA00022475"/>
    </source>
</evidence>
<feature type="transmembrane region" description="Helical" evidence="8">
    <location>
        <begin position="16"/>
        <end position="34"/>
    </location>
</feature>
<dbReference type="Proteomes" id="UP000078542">
    <property type="component" value="Unassembled WGS sequence"/>
</dbReference>
<comment type="similarity">
    <text evidence="8">Belongs to the insect chemoreceptor superfamily. Gustatory receptor (GR) family.</text>
</comment>
<evidence type="ECO:0000313" key="9">
    <source>
        <dbReference type="EMBL" id="KYN03749.1"/>
    </source>
</evidence>
<evidence type="ECO:0000256" key="5">
    <source>
        <dbReference type="ARBA" id="ARBA00023136"/>
    </source>
</evidence>
<dbReference type="EMBL" id="KQ977305">
    <property type="protein sequence ID" value="KYN03749.1"/>
    <property type="molecule type" value="Genomic_DNA"/>
</dbReference>
<evidence type="ECO:0000256" key="7">
    <source>
        <dbReference type="ARBA" id="ARBA00023224"/>
    </source>
</evidence>
<dbReference type="STRING" id="456900.A0A195CUD2"/>
<proteinExistence type="inferred from homology"/>
<dbReference type="GO" id="GO:0008049">
    <property type="term" value="P:male courtship behavior"/>
    <property type="evidence" value="ECO:0007669"/>
    <property type="project" value="TreeGrafter"/>
</dbReference>
<keyword evidence="7 8" id="KW-0807">Transducer</keyword>
<evidence type="ECO:0000256" key="6">
    <source>
        <dbReference type="ARBA" id="ARBA00023170"/>
    </source>
</evidence>
<feature type="transmembrane region" description="Helical" evidence="8">
    <location>
        <begin position="84"/>
        <end position="104"/>
    </location>
</feature>
<dbReference type="GO" id="GO:0030424">
    <property type="term" value="C:axon"/>
    <property type="evidence" value="ECO:0007669"/>
    <property type="project" value="TreeGrafter"/>
</dbReference>
<dbReference type="Pfam" id="PF08395">
    <property type="entry name" value="7tm_7"/>
    <property type="match status" value="1"/>
</dbReference>
<name>A0A195CUD2_9HYME</name>
<dbReference type="GO" id="GO:0043025">
    <property type="term" value="C:neuronal cell body"/>
    <property type="evidence" value="ECO:0007669"/>
    <property type="project" value="TreeGrafter"/>
</dbReference>
<feature type="transmembrane region" description="Helical" evidence="8">
    <location>
        <begin position="288"/>
        <end position="307"/>
    </location>
</feature>
<keyword evidence="5 8" id="KW-0472">Membrane</keyword>
<keyword evidence="2 8" id="KW-1003">Cell membrane</keyword>
<reference evidence="9 10" key="1">
    <citation type="submission" date="2016-03" db="EMBL/GenBank/DDBJ databases">
        <title>Cyphomyrmex costatus WGS genome.</title>
        <authorList>
            <person name="Nygaard S."/>
            <person name="Hu H."/>
            <person name="Boomsma J."/>
            <person name="Zhang G."/>
        </authorList>
    </citation>
    <scope>NUCLEOTIDE SEQUENCE [LARGE SCALE GENOMIC DNA]</scope>
    <source>
        <strain evidence="9">MS0001</strain>
        <tissue evidence="9">Whole body</tissue>
    </source>
</reference>
<evidence type="ECO:0000256" key="3">
    <source>
        <dbReference type="ARBA" id="ARBA00022692"/>
    </source>
</evidence>
<keyword evidence="3 8" id="KW-0812">Transmembrane</keyword>
<dbReference type="PANTHER" id="PTHR21143:SF133">
    <property type="entry name" value="GUSTATORY AND PHEROMONE RECEPTOR 32A-RELATED"/>
    <property type="match status" value="1"/>
</dbReference>
<dbReference type="GO" id="GO:0030425">
    <property type="term" value="C:dendrite"/>
    <property type="evidence" value="ECO:0007669"/>
    <property type="project" value="TreeGrafter"/>
</dbReference>
<comment type="caution">
    <text evidence="8">Lacks conserved residue(s) required for the propagation of feature annotation.</text>
</comment>
<feature type="transmembrane region" description="Helical" evidence="8">
    <location>
        <begin position="46"/>
        <end position="64"/>
    </location>
</feature>
<dbReference type="AlphaFoldDB" id="A0A195CUD2"/>
<feature type="transmembrane region" description="Helical" evidence="8">
    <location>
        <begin position="125"/>
        <end position="148"/>
    </location>
</feature>
<feature type="transmembrane region" description="Helical" evidence="8">
    <location>
        <begin position="358"/>
        <end position="382"/>
    </location>
</feature>